<evidence type="ECO:0000256" key="5">
    <source>
        <dbReference type="SAM" id="Coils"/>
    </source>
</evidence>
<keyword evidence="5" id="KW-0175">Coiled coil</keyword>
<reference evidence="7" key="1">
    <citation type="submission" date="2020-05" db="EMBL/GenBank/DDBJ databases">
        <title>Complete genome sequencing of Campylobacter and Arcobacter type strains.</title>
        <authorList>
            <person name="Miller W.G."/>
            <person name="Yee E."/>
        </authorList>
    </citation>
    <scope>NUCLEOTIDE SEQUENCE [LARGE SCALE GENOMIC DNA]</scope>
    <source>
        <strain evidence="7">CCUG 66484</strain>
        <plasmid evidence="7">pAFAEC</plasmid>
    </source>
</reference>
<dbReference type="InterPro" id="IPR050534">
    <property type="entry name" value="Coronavir_polyprotein_1ab"/>
</dbReference>
<dbReference type="CDD" id="cd18808">
    <property type="entry name" value="SF1_C_Upf1"/>
    <property type="match status" value="1"/>
</dbReference>
<proteinExistence type="predicted"/>
<keyword evidence="7" id="KW-0614">Plasmid</keyword>
<dbReference type="Pfam" id="PF13087">
    <property type="entry name" value="AAA_12"/>
    <property type="match status" value="1"/>
</dbReference>
<evidence type="ECO:0000256" key="4">
    <source>
        <dbReference type="ARBA" id="ARBA00022840"/>
    </source>
</evidence>
<dbReference type="RefSeq" id="WP_051489039.1">
    <property type="nucleotide sequence ID" value="NZ_CP053838.1"/>
</dbReference>
<dbReference type="GO" id="GO:0005524">
    <property type="term" value="F:ATP binding"/>
    <property type="evidence" value="ECO:0007669"/>
    <property type="project" value="UniProtKB-KW"/>
</dbReference>
<dbReference type="InterPro" id="IPR047187">
    <property type="entry name" value="SF1_C_Upf1"/>
</dbReference>
<keyword evidence="1" id="KW-0547">Nucleotide-binding</keyword>
<dbReference type="Gene3D" id="3.40.50.300">
    <property type="entry name" value="P-loop containing nucleotide triphosphate hydrolases"/>
    <property type="match status" value="3"/>
</dbReference>
<dbReference type="OrthoDB" id="9757917at2"/>
<keyword evidence="4 7" id="KW-0067">ATP-binding</keyword>
<evidence type="ECO:0000256" key="1">
    <source>
        <dbReference type="ARBA" id="ARBA00022741"/>
    </source>
</evidence>
<protein>
    <submittedName>
        <fullName evidence="7">ATP-binding protein (AAA domain)</fullName>
    </submittedName>
</protein>
<dbReference type="InterPro" id="IPR041679">
    <property type="entry name" value="DNA2/NAM7-like_C"/>
</dbReference>
<accession>A0A6M8N3H0</accession>
<dbReference type="SUPFAM" id="SSF52540">
    <property type="entry name" value="P-loop containing nucleoside triphosphate hydrolases"/>
    <property type="match status" value="1"/>
</dbReference>
<dbReference type="PANTHER" id="PTHR43788">
    <property type="entry name" value="DNA2/NAM7 HELICASE FAMILY MEMBER"/>
    <property type="match status" value="1"/>
</dbReference>
<dbReference type="InterPro" id="IPR027417">
    <property type="entry name" value="P-loop_NTPase"/>
</dbReference>
<feature type="domain" description="DNA2/NAM7 helicase-like C-terminal" evidence="6">
    <location>
        <begin position="1090"/>
        <end position="1282"/>
    </location>
</feature>
<feature type="coiled-coil region" evidence="5">
    <location>
        <begin position="556"/>
        <end position="611"/>
    </location>
</feature>
<evidence type="ECO:0000256" key="3">
    <source>
        <dbReference type="ARBA" id="ARBA00022806"/>
    </source>
</evidence>
<geneLocation type="plasmid" evidence="7">
    <name>pAFAEC</name>
</geneLocation>
<gene>
    <name evidence="7" type="ORF">AFAEC_a0057</name>
</gene>
<keyword evidence="3" id="KW-0347">Helicase</keyword>
<dbReference type="GO" id="GO:0043139">
    <property type="term" value="F:5'-3' DNA helicase activity"/>
    <property type="evidence" value="ECO:0007669"/>
    <property type="project" value="TreeGrafter"/>
</dbReference>
<dbReference type="PANTHER" id="PTHR43788:SF8">
    <property type="entry name" value="DNA-BINDING PROTEIN SMUBP-2"/>
    <property type="match status" value="1"/>
</dbReference>
<name>A0A6M8N3H0_9BACT</name>
<dbReference type="EMBL" id="CP053838">
    <property type="protein sequence ID" value="QKF74502.1"/>
    <property type="molecule type" value="Genomic_DNA"/>
</dbReference>
<evidence type="ECO:0000313" key="7">
    <source>
        <dbReference type="EMBL" id="QKF74502.1"/>
    </source>
</evidence>
<dbReference type="GO" id="GO:0016787">
    <property type="term" value="F:hydrolase activity"/>
    <property type="evidence" value="ECO:0007669"/>
    <property type="project" value="UniProtKB-KW"/>
</dbReference>
<evidence type="ECO:0000259" key="6">
    <source>
        <dbReference type="Pfam" id="PF13087"/>
    </source>
</evidence>
<keyword evidence="2" id="KW-0378">Hydrolase</keyword>
<dbReference type="KEGG" id="afc:AFAEC_a0057"/>
<evidence type="ECO:0000256" key="2">
    <source>
        <dbReference type="ARBA" id="ARBA00022801"/>
    </source>
</evidence>
<sequence length="1307" mass="153018">MKKKEFLDNLFKYYNQQLLIDNVIGVQIEQKYFREYFFEDIKQKIIKQYNEKLKQSYYFSLSADIKKDVLPITPLSQFEQFVEFISFYEKSISLENTKLNKKIDVLELEKNLGFKFSEEGNAFQYGLAFNLLPENPLSNYSKQIPTFVILFPDYDKKFNIISIPSIFAKIKQYLELELTKEEQEIMPDCDPILVFNPKVLEPYNLDVPEFDISDFQTTQNNISYYMDELLKNCDSFKNFNDDYQLEPYLIGISKNLNMGLTKIYTSIFKYENINNTLQEYFTIHERKANKLNIPNIDINEIITSKKTVDSYKKHLGSFDKEYPLAKTQREAFTCYQENKKILPVNGAPGTGKTSLLRAIFGDYTVKAAMSCFNKYEENGIIEFSTPIVCSSTNNQALANISEGINDGFTSTMKKEADILYTRWLANDIEAYENKIINFNKDLFSPSIKSKAEKEYELSKYNIESVIGKIAKDPMFYLQNYFSFRGVEIEYNKVGKNTHKYLKEAAKYFYDLLMNNKNTIETRFDSKAMNSLEKLEIEIVKKYIEDGVQEDLIKAILNEIKSNYSHFEDMIDKLKQLKQILNYFETKKKEVLQNLETKNIEYTSLIKKIHNNSEEIKTLETKIEKETIFYENTYRSPFYFSIFEEEKRLQQNILYQEIDYIKQTYRIKIESERKNSSFLEKAIAKVFQNGILYKTIALLQEECSQNISIKIDDFYKSDSFKNSVNEKIKNKHQSKITHLKSKINEQGSFITDNLTITDQLELEQDLLKKEYESIQKKYFLLDKQIDEQYNLLGEEVISIEDIEKFLTVQKLYKELDYYKKQSENFDTQEKTDNFYFALHLLEAMFFIKNKQSWNGSIESQSYENKTTICPICQEGTMVLRNDRITCNSCKKFYSFNNPNNPKELNKNQLLYVMKYKKAIINDKTYKVISNDQFINIITDTNQSSSVITGFDNAFPIFPIINITCNSFGTIVSGQGCDKVEKDIFDLMLIDEAGTIPASKMIILNCAKRVILFGDEKQLKPVLPYNSKIESRILRDFMIKQGDIEKTSNYFSCASKEKDEIVIQKNNNAMAISNSCCNYFLPYNNSKMEGDIWLKEHFRCQTPIVNISNEISYHNEILPLKQANKVQYSDILVFKEHKEEKSFNNTNNGEAKKIIEYIQENKAYYIRFLQIIKEKDGVVPEVTDEDYYNSIGIITPFVNQEYLLRDMVINEIGCSHKNKKEPIIKVGTVHKYQGSEREIIIFSSVYNIESSGKAQNLFFNREDPDMINVAVTRAKEVFVLFGNRNVLIDQETYSGIMLKHIDKYKIGGL</sequence>
<organism evidence="7">
    <name type="scientific">Aliarcobacter faecis</name>
    <dbReference type="NCBI Taxonomy" id="1564138"/>
    <lineage>
        <taxon>Bacteria</taxon>
        <taxon>Pseudomonadati</taxon>
        <taxon>Campylobacterota</taxon>
        <taxon>Epsilonproteobacteria</taxon>
        <taxon>Campylobacterales</taxon>
        <taxon>Arcobacteraceae</taxon>
        <taxon>Aliarcobacter</taxon>
    </lineage>
</organism>